<name>A0A9W6YAM2_9STRA</name>
<sequence>MMWGNSTSPEMGDNSLRLASTVLSEVLTVEERREKLPAPEVLGTWVPTDETMTLLAMNGELEWKRVTEWVKTLKKEDTSNESDLGIGEMEPANKDLVIALLRQYADIAEKKGGCPCRVGSQRKFPVPYSNEPYQQHSPFPERSVELCWDKI</sequence>
<evidence type="ECO:0000313" key="1">
    <source>
        <dbReference type="EMBL" id="GMF57716.1"/>
    </source>
</evidence>
<dbReference type="OrthoDB" id="122579at2759"/>
<protein>
    <submittedName>
        <fullName evidence="1">Unnamed protein product</fullName>
    </submittedName>
</protein>
<keyword evidence="2" id="KW-1185">Reference proteome</keyword>
<evidence type="ECO:0000313" key="2">
    <source>
        <dbReference type="Proteomes" id="UP001165121"/>
    </source>
</evidence>
<reference evidence="1" key="1">
    <citation type="submission" date="2023-04" db="EMBL/GenBank/DDBJ databases">
        <title>Phytophthora fragariaefolia NBRC 109709.</title>
        <authorList>
            <person name="Ichikawa N."/>
            <person name="Sato H."/>
            <person name="Tonouchi N."/>
        </authorList>
    </citation>
    <scope>NUCLEOTIDE SEQUENCE</scope>
    <source>
        <strain evidence="1">NBRC 109709</strain>
    </source>
</reference>
<gene>
    <name evidence="1" type="ORF">Pfra01_002469000</name>
</gene>
<organism evidence="1 2">
    <name type="scientific">Phytophthora fragariaefolia</name>
    <dbReference type="NCBI Taxonomy" id="1490495"/>
    <lineage>
        <taxon>Eukaryota</taxon>
        <taxon>Sar</taxon>
        <taxon>Stramenopiles</taxon>
        <taxon>Oomycota</taxon>
        <taxon>Peronosporomycetes</taxon>
        <taxon>Peronosporales</taxon>
        <taxon>Peronosporaceae</taxon>
        <taxon>Phytophthora</taxon>
    </lineage>
</organism>
<comment type="caution">
    <text evidence="1">The sequence shown here is derived from an EMBL/GenBank/DDBJ whole genome shotgun (WGS) entry which is preliminary data.</text>
</comment>
<dbReference type="AlphaFoldDB" id="A0A9W6YAM2"/>
<dbReference type="Proteomes" id="UP001165121">
    <property type="component" value="Unassembled WGS sequence"/>
</dbReference>
<dbReference type="EMBL" id="BSXT01004395">
    <property type="protein sequence ID" value="GMF57716.1"/>
    <property type="molecule type" value="Genomic_DNA"/>
</dbReference>
<proteinExistence type="predicted"/>
<accession>A0A9W6YAM2</accession>